<protein>
    <submittedName>
        <fullName evidence="1">Uncharacterized protein</fullName>
    </submittedName>
</protein>
<dbReference type="EMBL" id="MU275878">
    <property type="protein sequence ID" value="KAI0049036.1"/>
    <property type="molecule type" value="Genomic_DNA"/>
</dbReference>
<evidence type="ECO:0000313" key="2">
    <source>
        <dbReference type="Proteomes" id="UP000814033"/>
    </source>
</evidence>
<reference evidence="1" key="2">
    <citation type="journal article" date="2022" name="New Phytol.">
        <title>Evolutionary transition to the ectomycorrhizal habit in the genomes of a hyperdiverse lineage of mushroom-forming fungi.</title>
        <authorList>
            <person name="Looney B."/>
            <person name="Miyauchi S."/>
            <person name="Morin E."/>
            <person name="Drula E."/>
            <person name="Courty P.E."/>
            <person name="Kohler A."/>
            <person name="Kuo A."/>
            <person name="LaButti K."/>
            <person name="Pangilinan J."/>
            <person name="Lipzen A."/>
            <person name="Riley R."/>
            <person name="Andreopoulos W."/>
            <person name="He G."/>
            <person name="Johnson J."/>
            <person name="Nolan M."/>
            <person name="Tritt A."/>
            <person name="Barry K.W."/>
            <person name="Grigoriev I.V."/>
            <person name="Nagy L.G."/>
            <person name="Hibbett D."/>
            <person name="Henrissat B."/>
            <person name="Matheny P.B."/>
            <person name="Labbe J."/>
            <person name="Martin F.M."/>
        </authorList>
    </citation>
    <scope>NUCLEOTIDE SEQUENCE</scope>
    <source>
        <strain evidence="1">FP105234-sp</strain>
    </source>
</reference>
<evidence type="ECO:0000313" key="1">
    <source>
        <dbReference type="EMBL" id="KAI0049036.1"/>
    </source>
</evidence>
<accession>A0ACB8RZK3</accession>
<dbReference type="Proteomes" id="UP000814033">
    <property type="component" value="Unassembled WGS sequence"/>
</dbReference>
<reference evidence="1" key="1">
    <citation type="submission" date="2021-02" db="EMBL/GenBank/DDBJ databases">
        <authorList>
            <consortium name="DOE Joint Genome Institute"/>
            <person name="Ahrendt S."/>
            <person name="Looney B.P."/>
            <person name="Miyauchi S."/>
            <person name="Morin E."/>
            <person name="Drula E."/>
            <person name="Courty P.E."/>
            <person name="Chicoki N."/>
            <person name="Fauchery L."/>
            <person name="Kohler A."/>
            <person name="Kuo A."/>
            <person name="Labutti K."/>
            <person name="Pangilinan J."/>
            <person name="Lipzen A."/>
            <person name="Riley R."/>
            <person name="Andreopoulos W."/>
            <person name="He G."/>
            <person name="Johnson J."/>
            <person name="Barry K.W."/>
            <person name="Grigoriev I.V."/>
            <person name="Nagy L."/>
            <person name="Hibbett D."/>
            <person name="Henrissat B."/>
            <person name="Matheny P.B."/>
            <person name="Labbe J."/>
            <person name="Martin F."/>
        </authorList>
    </citation>
    <scope>NUCLEOTIDE SEQUENCE</scope>
    <source>
        <strain evidence="1">FP105234-sp</strain>
    </source>
</reference>
<sequence>MGLHSPLHFPASSIMSQHAIPLPAIPSLNGEAFVETFMHRELSSGVLNEDFGNAERLSVLGGHVLKLVVTNVLFDKRPMLVVQEILVEVEAKTSDDIIDEWVTKYGLREKVRCTAAARESLSEPEETRYLFTTYVGAAYHQHGLRTVQAWIGKLVDPEYEPAPEISATSAQASTQPFVQQNRFASPPPTSPPSLPSSPSALAILPLFNQMCAQNSVQVLWMTTSTGPPHSPSWTADCHVNKKVIATGAGNTKQLAKEEAAKNAYRSLWGSGPADA</sequence>
<proteinExistence type="predicted"/>
<organism evidence="1 2">
    <name type="scientific">Auriscalpium vulgare</name>
    <dbReference type="NCBI Taxonomy" id="40419"/>
    <lineage>
        <taxon>Eukaryota</taxon>
        <taxon>Fungi</taxon>
        <taxon>Dikarya</taxon>
        <taxon>Basidiomycota</taxon>
        <taxon>Agaricomycotina</taxon>
        <taxon>Agaricomycetes</taxon>
        <taxon>Russulales</taxon>
        <taxon>Auriscalpiaceae</taxon>
        <taxon>Auriscalpium</taxon>
    </lineage>
</organism>
<name>A0ACB8RZK3_9AGAM</name>
<keyword evidence="2" id="KW-1185">Reference proteome</keyword>
<gene>
    <name evidence="1" type="ORF">FA95DRAFT_1677836</name>
</gene>
<comment type="caution">
    <text evidence="1">The sequence shown here is derived from an EMBL/GenBank/DDBJ whole genome shotgun (WGS) entry which is preliminary data.</text>
</comment>